<dbReference type="EMBL" id="MG727698">
    <property type="protein sequence ID" value="AUS03501.1"/>
    <property type="molecule type" value="Genomic_DNA"/>
</dbReference>
<gene>
    <name evidence="1" type="ORF">PBL1C_28</name>
</gene>
<keyword evidence="2" id="KW-1185">Reference proteome</keyword>
<name>A0A2I7SC68_9CAUD</name>
<proteinExistence type="predicted"/>
<accession>A0A2I7SC68</accession>
<protein>
    <submittedName>
        <fullName evidence="1">Uncharacterized protein</fullName>
    </submittedName>
</protein>
<sequence length="50" mass="5439">MLLQPNLISNTKRAQRISFLGALSFSNVQNNSSQKGAIMKMFGGKSTIPI</sequence>
<evidence type="ECO:0000313" key="2">
    <source>
        <dbReference type="Proteomes" id="UP000241940"/>
    </source>
</evidence>
<dbReference type="Proteomes" id="UP000241940">
    <property type="component" value="Segment"/>
</dbReference>
<organism evidence="1 2">
    <name type="scientific">Paenibacillus phage PBL1c</name>
    <dbReference type="NCBI Taxonomy" id="2070194"/>
    <lineage>
        <taxon>Viruses</taxon>
        <taxon>Duplodnaviria</taxon>
        <taxon>Heunggongvirae</taxon>
        <taxon>Uroviricota</taxon>
        <taxon>Caudoviricetes</taxon>
        <taxon>Fernvirus</taxon>
        <taxon>Fernvirus PBL1c</taxon>
    </lineage>
</organism>
<reference evidence="2" key="1">
    <citation type="submission" date="2017-12" db="EMBL/GenBank/DDBJ databases">
        <authorList>
            <person name="Dingman D."/>
            <person name="Mangohig J."/>
            <person name="Merrill B.D."/>
            <person name="Ward A.T."/>
            <person name="Berg J.A."/>
            <person name="Hilton J.A."/>
            <person name="Fajardo C.P."/>
            <person name="Walker J.K."/>
            <person name="Bakhiet N."/>
            <person name="Field C."/>
            <person name="Stahly D.P."/>
            <person name="Breakwell D.P."/>
            <person name="Grose J.H."/>
            <person name="Hope S."/>
            <person name="Tsourkas P.K."/>
        </authorList>
    </citation>
    <scope>NUCLEOTIDE SEQUENCE [LARGE SCALE GENOMIC DNA]</scope>
</reference>
<evidence type="ECO:0000313" key="1">
    <source>
        <dbReference type="EMBL" id="AUS03501.1"/>
    </source>
</evidence>